<accession>A0AAV9C1E4</accession>
<evidence type="ECO:0000313" key="2">
    <source>
        <dbReference type="Proteomes" id="UP001180020"/>
    </source>
</evidence>
<organism evidence="1 2">
    <name type="scientific">Acorus calamus</name>
    <name type="common">Sweet flag</name>
    <dbReference type="NCBI Taxonomy" id="4465"/>
    <lineage>
        <taxon>Eukaryota</taxon>
        <taxon>Viridiplantae</taxon>
        <taxon>Streptophyta</taxon>
        <taxon>Embryophyta</taxon>
        <taxon>Tracheophyta</taxon>
        <taxon>Spermatophyta</taxon>
        <taxon>Magnoliopsida</taxon>
        <taxon>Liliopsida</taxon>
        <taxon>Acoraceae</taxon>
        <taxon>Acorus</taxon>
    </lineage>
</organism>
<proteinExistence type="predicted"/>
<evidence type="ECO:0008006" key="3">
    <source>
        <dbReference type="Google" id="ProtNLM"/>
    </source>
</evidence>
<name>A0AAV9C1E4_ACOCL</name>
<reference evidence="1" key="2">
    <citation type="submission" date="2023-06" db="EMBL/GenBank/DDBJ databases">
        <authorList>
            <person name="Ma L."/>
            <person name="Liu K.-W."/>
            <person name="Li Z."/>
            <person name="Hsiao Y.-Y."/>
            <person name="Qi Y."/>
            <person name="Fu T."/>
            <person name="Tang G."/>
            <person name="Zhang D."/>
            <person name="Sun W.-H."/>
            <person name="Liu D.-K."/>
            <person name="Li Y."/>
            <person name="Chen G.-Z."/>
            <person name="Liu X.-D."/>
            <person name="Liao X.-Y."/>
            <person name="Jiang Y.-T."/>
            <person name="Yu X."/>
            <person name="Hao Y."/>
            <person name="Huang J."/>
            <person name="Zhao X.-W."/>
            <person name="Ke S."/>
            <person name="Chen Y.-Y."/>
            <person name="Wu W.-L."/>
            <person name="Hsu J.-L."/>
            <person name="Lin Y.-F."/>
            <person name="Huang M.-D."/>
            <person name="Li C.-Y."/>
            <person name="Huang L."/>
            <person name="Wang Z.-W."/>
            <person name="Zhao X."/>
            <person name="Zhong W.-Y."/>
            <person name="Peng D.-H."/>
            <person name="Ahmad S."/>
            <person name="Lan S."/>
            <person name="Zhang J.-S."/>
            <person name="Tsai W.-C."/>
            <person name="Van De Peer Y."/>
            <person name="Liu Z.-J."/>
        </authorList>
    </citation>
    <scope>NUCLEOTIDE SEQUENCE</scope>
    <source>
        <strain evidence="1">CP</strain>
        <tissue evidence="1">Leaves</tissue>
    </source>
</reference>
<dbReference type="PRINTS" id="PR00081">
    <property type="entry name" value="GDHRDH"/>
</dbReference>
<protein>
    <recommendedName>
        <fullName evidence="3">Dehydrogenase/reductase SDR family member 12</fullName>
    </recommendedName>
</protein>
<dbReference type="Gene3D" id="3.40.50.720">
    <property type="entry name" value="NAD(P)-binding Rossmann-like Domain"/>
    <property type="match status" value="1"/>
</dbReference>
<sequence length="322" mass="35189">MFLQKAWRAAAFGVYGFNNFTKSGFLDHAKKFKEEDMNVTIEGKNCIVTGANSGIGYVTAEGLAQRGATVYLVCRSKERGEAALSKIQSTTNNPNVFLEICDLSSISDIKSFASRFSLENKPVHVLVNNAGLLEQNRVTTSEGLELNFAVNVAGTYTVTELMLPLLEKAAPDARVITVSSGGMYTSPLTEDLQFSKSKFDGTLQYARNKRVQVALTEKWAETYKDKGIGFYSMHPGWAETPGVSKSLPSFSKSLSSKLRTDKEGADTVIWLALQPKEKLVSGVFYFDRAEATKHLPYAGTANSHSVIGSIVENLRSLCGFTS</sequence>
<dbReference type="SUPFAM" id="SSF51735">
    <property type="entry name" value="NAD(P)-binding Rossmann-fold domains"/>
    <property type="match status" value="1"/>
</dbReference>
<dbReference type="Proteomes" id="UP001180020">
    <property type="component" value="Unassembled WGS sequence"/>
</dbReference>
<keyword evidence="2" id="KW-1185">Reference proteome</keyword>
<dbReference type="InterPro" id="IPR002347">
    <property type="entry name" value="SDR_fam"/>
</dbReference>
<dbReference type="PANTHER" id="PTHR44656:SF7">
    <property type="entry name" value="DEHYDROGENASE_REDUCTASE SDR FAMILY MEMBER 12"/>
    <property type="match status" value="1"/>
</dbReference>
<comment type="caution">
    <text evidence="1">The sequence shown here is derived from an EMBL/GenBank/DDBJ whole genome shotgun (WGS) entry which is preliminary data.</text>
</comment>
<dbReference type="PANTHER" id="PTHR44656">
    <property type="entry name" value="DEHYDROGENASE/REDUCTASE SDR FAMILY MEMBER 12"/>
    <property type="match status" value="1"/>
</dbReference>
<dbReference type="InterPro" id="IPR036291">
    <property type="entry name" value="NAD(P)-bd_dom_sf"/>
</dbReference>
<reference evidence="1" key="1">
    <citation type="journal article" date="2023" name="Nat. Commun.">
        <title>Diploid and tetraploid genomes of Acorus and the evolution of monocots.</title>
        <authorList>
            <person name="Ma L."/>
            <person name="Liu K.W."/>
            <person name="Li Z."/>
            <person name="Hsiao Y.Y."/>
            <person name="Qi Y."/>
            <person name="Fu T."/>
            <person name="Tang G.D."/>
            <person name="Zhang D."/>
            <person name="Sun W.H."/>
            <person name="Liu D.K."/>
            <person name="Li Y."/>
            <person name="Chen G.Z."/>
            <person name="Liu X.D."/>
            <person name="Liao X.Y."/>
            <person name="Jiang Y.T."/>
            <person name="Yu X."/>
            <person name="Hao Y."/>
            <person name="Huang J."/>
            <person name="Zhao X.W."/>
            <person name="Ke S."/>
            <person name="Chen Y.Y."/>
            <person name="Wu W.L."/>
            <person name="Hsu J.L."/>
            <person name="Lin Y.F."/>
            <person name="Huang M.D."/>
            <person name="Li C.Y."/>
            <person name="Huang L."/>
            <person name="Wang Z.W."/>
            <person name="Zhao X."/>
            <person name="Zhong W.Y."/>
            <person name="Peng D.H."/>
            <person name="Ahmad S."/>
            <person name="Lan S."/>
            <person name="Zhang J.S."/>
            <person name="Tsai W.C."/>
            <person name="Van de Peer Y."/>
            <person name="Liu Z.J."/>
        </authorList>
    </citation>
    <scope>NUCLEOTIDE SEQUENCE</scope>
    <source>
        <strain evidence="1">CP</strain>
    </source>
</reference>
<evidence type="ECO:0000313" key="1">
    <source>
        <dbReference type="EMBL" id="KAK1282154.1"/>
    </source>
</evidence>
<dbReference type="AlphaFoldDB" id="A0AAV9C1E4"/>
<dbReference type="InterPro" id="IPR052992">
    <property type="entry name" value="SDR_member_12"/>
</dbReference>
<dbReference type="EMBL" id="JAUJYO010000022">
    <property type="protein sequence ID" value="KAK1282154.1"/>
    <property type="molecule type" value="Genomic_DNA"/>
</dbReference>
<dbReference type="Pfam" id="PF00106">
    <property type="entry name" value="adh_short"/>
    <property type="match status" value="1"/>
</dbReference>
<gene>
    <name evidence="1" type="ORF">QJS10_CPB22g00918</name>
</gene>